<accession>A0A1G7H462</accession>
<dbReference type="Pfam" id="PF00027">
    <property type="entry name" value="cNMP_binding"/>
    <property type="match status" value="1"/>
</dbReference>
<dbReference type="CDD" id="cd00038">
    <property type="entry name" value="CAP_ED"/>
    <property type="match status" value="1"/>
</dbReference>
<evidence type="ECO:0000256" key="1">
    <source>
        <dbReference type="ARBA" id="ARBA00000085"/>
    </source>
</evidence>
<dbReference type="SUPFAM" id="SSF55874">
    <property type="entry name" value="ATPase domain of HSP90 chaperone/DNA topoisomerase II/histidine kinase"/>
    <property type="match status" value="1"/>
</dbReference>
<dbReference type="InterPro" id="IPR036890">
    <property type="entry name" value="HATPase_C_sf"/>
</dbReference>
<comment type="catalytic activity">
    <reaction evidence="1">
        <text>ATP + protein L-histidine = ADP + protein N-phospho-L-histidine.</text>
        <dbReference type="EC" id="2.7.13.3"/>
    </reaction>
</comment>
<dbReference type="AlphaFoldDB" id="A0A1G7H462"/>
<dbReference type="Pfam" id="PF02518">
    <property type="entry name" value="HATPase_c"/>
    <property type="match status" value="1"/>
</dbReference>
<keyword evidence="5" id="KW-0418">Kinase</keyword>
<reference evidence="6" key="1">
    <citation type="submission" date="2016-10" db="EMBL/GenBank/DDBJ databases">
        <authorList>
            <person name="Varghese N."/>
            <person name="Submissions S."/>
        </authorList>
    </citation>
    <scope>NUCLEOTIDE SEQUENCE [LARGE SCALE GENOMIC DNA]</scope>
    <source>
        <strain evidence="6">GAS232</strain>
    </source>
</reference>
<evidence type="ECO:0000259" key="4">
    <source>
        <dbReference type="PROSITE" id="PS50109"/>
    </source>
</evidence>
<dbReference type="PANTHER" id="PTHR43065:SF48">
    <property type="entry name" value="HISTIDINE KINASE"/>
    <property type="match status" value="1"/>
</dbReference>
<dbReference type="InterPro" id="IPR014710">
    <property type="entry name" value="RmlC-like_jellyroll"/>
</dbReference>
<dbReference type="InterPro" id="IPR000595">
    <property type="entry name" value="cNMP-bd_dom"/>
</dbReference>
<dbReference type="Gene3D" id="2.60.120.10">
    <property type="entry name" value="Jelly Rolls"/>
    <property type="match status" value="1"/>
</dbReference>
<dbReference type="GO" id="GO:0004673">
    <property type="term" value="F:protein histidine kinase activity"/>
    <property type="evidence" value="ECO:0007669"/>
    <property type="project" value="UniProtKB-EC"/>
</dbReference>
<dbReference type="InterPro" id="IPR004358">
    <property type="entry name" value="Sig_transdc_His_kin-like_C"/>
</dbReference>
<name>A0A1G7H462_9BACT</name>
<dbReference type="CDD" id="cd00075">
    <property type="entry name" value="HATPase"/>
    <property type="match status" value="1"/>
</dbReference>
<keyword evidence="5" id="KW-0808">Transferase</keyword>
<dbReference type="EC" id="2.7.13.3" evidence="2"/>
<sequence>MATTTDCLANSVEWQREALSELKRVKPFGDDVPDEELACLVAVAQDMYVAAGTKIVDQADDLHYFTIFTEGKAHVSRKDEQGNYFFSKIMEAPSFMGEVPLLTGMHSNVTVIAQTDIRGLRLDEESFWAGMSHCPHLRSVILGELRMRLMGMQTQQTQQAKLAMLGTMTAGLMHELNNPGAAARRAASQLRDNLRHMHEIARSFSEHGHTEEQRACLTALQERALAVKKDVCLSSLEQSDAEEEMGEWLESHNIAKAWDIAPVMVASGISTQDLDCLADVFQSSELTAPLEWLEASASSMQMVTLVEESVARVTELAQSVKSYAHEGQTGEQDVDVNESIHATAVMMKHKLREKNISIHKEFGSKMPKVHCVCSGLNQVWTNLLDNAIDAVPQVGGLITIKTARVGDEIQVTIGDNGSGISAEDRDRIFDPFFTTKAAGVGTGLGLGIVRRVLEGYGGRLTLESEPGKTEFTVHLPAEEQK</sequence>
<evidence type="ECO:0000313" key="6">
    <source>
        <dbReference type="Proteomes" id="UP000182427"/>
    </source>
</evidence>
<dbReference type="PRINTS" id="PR00344">
    <property type="entry name" value="BCTRLSENSOR"/>
</dbReference>
<dbReference type="OrthoDB" id="9784397at2"/>
<proteinExistence type="predicted"/>
<dbReference type="Gene3D" id="1.10.287.130">
    <property type="match status" value="1"/>
</dbReference>
<keyword evidence="6" id="KW-1185">Reference proteome</keyword>
<dbReference type="Gene3D" id="3.30.565.10">
    <property type="entry name" value="Histidine kinase-like ATPase, C-terminal domain"/>
    <property type="match status" value="1"/>
</dbReference>
<dbReference type="SMART" id="SM00387">
    <property type="entry name" value="HATPase_c"/>
    <property type="match status" value="1"/>
</dbReference>
<evidence type="ECO:0000256" key="2">
    <source>
        <dbReference type="ARBA" id="ARBA00012438"/>
    </source>
</evidence>
<dbReference type="PANTHER" id="PTHR43065">
    <property type="entry name" value="SENSOR HISTIDINE KINASE"/>
    <property type="match status" value="1"/>
</dbReference>
<dbReference type="PROSITE" id="PS50109">
    <property type="entry name" value="HIS_KIN"/>
    <property type="match status" value="1"/>
</dbReference>
<organism evidence="5 6">
    <name type="scientific">Terriglobus roseus</name>
    <dbReference type="NCBI Taxonomy" id="392734"/>
    <lineage>
        <taxon>Bacteria</taxon>
        <taxon>Pseudomonadati</taxon>
        <taxon>Acidobacteriota</taxon>
        <taxon>Terriglobia</taxon>
        <taxon>Terriglobales</taxon>
        <taxon>Acidobacteriaceae</taxon>
        <taxon>Terriglobus</taxon>
    </lineage>
</organism>
<dbReference type="Proteomes" id="UP000182427">
    <property type="component" value="Chromosome I"/>
</dbReference>
<feature type="domain" description="Histidine kinase" evidence="4">
    <location>
        <begin position="281"/>
        <end position="479"/>
    </location>
</feature>
<evidence type="ECO:0000259" key="3">
    <source>
        <dbReference type="PROSITE" id="PS50042"/>
    </source>
</evidence>
<dbReference type="InterPro" id="IPR003594">
    <property type="entry name" value="HATPase_dom"/>
</dbReference>
<dbReference type="InterPro" id="IPR005467">
    <property type="entry name" value="His_kinase_dom"/>
</dbReference>
<evidence type="ECO:0000313" key="5">
    <source>
        <dbReference type="EMBL" id="SDE95227.1"/>
    </source>
</evidence>
<dbReference type="SUPFAM" id="SSF51206">
    <property type="entry name" value="cAMP-binding domain-like"/>
    <property type="match status" value="1"/>
</dbReference>
<dbReference type="EMBL" id="LT629690">
    <property type="protein sequence ID" value="SDE95227.1"/>
    <property type="molecule type" value="Genomic_DNA"/>
</dbReference>
<dbReference type="RefSeq" id="WP_083344110.1">
    <property type="nucleotide sequence ID" value="NZ_LT629690.1"/>
</dbReference>
<gene>
    <name evidence="5" type="ORF">SAMN05444167_0906</name>
</gene>
<feature type="domain" description="Cyclic nucleotide-binding" evidence="3">
    <location>
        <begin position="28"/>
        <end position="127"/>
    </location>
</feature>
<dbReference type="InterPro" id="IPR018490">
    <property type="entry name" value="cNMP-bd_dom_sf"/>
</dbReference>
<dbReference type="PROSITE" id="PS50042">
    <property type="entry name" value="CNMP_BINDING_3"/>
    <property type="match status" value="1"/>
</dbReference>
<protein>
    <recommendedName>
        <fullName evidence="2">histidine kinase</fullName>
        <ecNumber evidence="2">2.7.13.3</ecNumber>
    </recommendedName>
</protein>